<keyword evidence="10" id="KW-1185">Reference proteome</keyword>
<dbReference type="PANTHER" id="PTHR39289:SF1">
    <property type="entry name" value="L-ECTOINE SYNTHASE"/>
    <property type="match status" value="1"/>
</dbReference>
<comment type="similarity">
    <text evidence="2 8">Belongs to the ectoine synthase family.</text>
</comment>
<dbReference type="Gene3D" id="2.60.120.10">
    <property type="entry name" value="Jelly Rolls"/>
    <property type="match status" value="1"/>
</dbReference>
<comment type="function">
    <text evidence="8">Catalyzes the circularization of gamma-N-acetyl-alpha,gamma-diaminobutyric acid (ADABA) to ectoine (1,4,5,6-tetrahydro-2-methyl-4-pyrimidine carboxylic acid), which is an excellent osmoprotectant.</text>
</comment>
<evidence type="ECO:0000313" key="9">
    <source>
        <dbReference type="EMBL" id="SAL87181.1"/>
    </source>
</evidence>
<dbReference type="Proteomes" id="UP000054925">
    <property type="component" value="Unassembled WGS sequence"/>
</dbReference>
<organism evidence="9 10">
    <name type="scientific">Caballeronia terrestris</name>
    <dbReference type="NCBI Taxonomy" id="1226301"/>
    <lineage>
        <taxon>Bacteria</taxon>
        <taxon>Pseudomonadati</taxon>
        <taxon>Pseudomonadota</taxon>
        <taxon>Betaproteobacteria</taxon>
        <taxon>Burkholderiales</taxon>
        <taxon>Burkholderiaceae</taxon>
        <taxon>Caballeronia</taxon>
    </lineage>
</organism>
<dbReference type="EMBL" id="FCOL02000308">
    <property type="protein sequence ID" value="SAL87181.1"/>
    <property type="molecule type" value="Genomic_DNA"/>
</dbReference>
<proteinExistence type="inferred from homology"/>
<dbReference type="RefSeq" id="WP_087660749.1">
    <property type="nucleotide sequence ID" value="NZ_FCOL02000308.1"/>
</dbReference>
<evidence type="ECO:0000256" key="6">
    <source>
        <dbReference type="ARBA" id="ARBA00033271"/>
    </source>
</evidence>
<dbReference type="UniPathway" id="UPA00067">
    <property type="reaction ID" value="UER00123"/>
</dbReference>
<dbReference type="GO" id="GO:0019491">
    <property type="term" value="P:ectoine biosynthetic process"/>
    <property type="evidence" value="ECO:0007669"/>
    <property type="project" value="UniProtKB-UniRule"/>
</dbReference>
<evidence type="ECO:0000313" key="10">
    <source>
        <dbReference type="Proteomes" id="UP000054925"/>
    </source>
</evidence>
<dbReference type="HAMAP" id="MF_01255">
    <property type="entry name" value="Ectoine_synth"/>
    <property type="match status" value="1"/>
</dbReference>
<comment type="caution">
    <text evidence="9">The sequence shown here is derived from an EMBL/GenBank/DDBJ whole genome shotgun (WGS) entry which is preliminary data.</text>
</comment>
<dbReference type="EC" id="4.2.1.108" evidence="3 8"/>
<dbReference type="NCBIfam" id="NF009806">
    <property type="entry name" value="PRK13290.1"/>
    <property type="match status" value="1"/>
</dbReference>
<dbReference type="InterPro" id="IPR011051">
    <property type="entry name" value="RmlC_Cupin_sf"/>
</dbReference>
<dbReference type="InterPro" id="IPR014710">
    <property type="entry name" value="RmlC-like_jellyroll"/>
</dbReference>
<dbReference type="SUPFAM" id="SSF51182">
    <property type="entry name" value="RmlC-like cupins"/>
    <property type="match status" value="1"/>
</dbReference>
<evidence type="ECO:0000256" key="2">
    <source>
        <dbReference type="ARBA" id="ARBA00009637"/>
    </source>
</evidence>
<evidence type="ECO:0000256" key="3">
    <source>
        <dbReference type="ARBA" id="ARBA00013192"/>
    </source>
</evidence>
<dbReference type="CDD" id="cd06978">
    <property type="entry name" value="cupin_EctC"/>
    <property type="match status" value="1"/>
</dbReference>
<evidence type="ECO:0000256" key="4">
    <source>
        <dbReference type="ARBA" id="ARBA00019707"/>
    </source>
</evidence>
<comment type="catalytic activity">
    <reaction evidence="7 8">
        <text>(2S)-4-acetamido-2-aminobutanoate = L-ectoine + H2O</text>
        <dbReference type="Rhea" id="RHEA:17281"/>
        <dbReference type="ChEBI" id="CHEBI:15377"/>
        <dbReference type="ChEBI" id="CHEBI:58515"/>
        <dbReference type="ChEBI" id="CHEBI:58929"/>
        <dbReference type="EC" id="4.2.1.108"/>
    </reaction>
</comment>
<evidence type="ECO:0000256" key="5">
    <source>
        <dbReference type="ARBA" id="ARBA00023239"/>
    </source>
</evidence>
<dbReference type="GO" id="GO:0033990">
    <property type="term" value="F:ectoine synthase activity"/>
    <property type="evidence" value="ECO:0007669"/>
    <property type="project" value="UniProtKB-EC"/>
</dbReference>
<evidence type="ECO:0000256" key="1">
    <source>
        <dbReference type="ARBA" id="ARBA00005181"/>
    </source>
</evidence>
<sequence length="131" mass="14168">MIVRDVASTAGTPRHVCGDGWDSKRLVVAGDSIGFSLHDTTVTEGSELELQYQHHVEANYCFSGEGEVVDLSSGETFEVRPGSVYVLDKHDRHVIRAIRGDLRLVCVFTPALAGGETHTSAGGYEPIAPER</sequence>
<evidence type="ECO:0000256" key="8">
    <source>
        <dbReference type="HAMAP-Rule" id="MF_01255"/>
    </source>
</evidence>
<reference evidence="9" key="1">
    <citation type="submission" date="2016-01" db="EMBL/GenBank/DDBJ databases">
        <authorList>
            <person name="Peeters C."/>
        </authorList>
    </citation>
    <scope>NUCLEOTIDE SEQUENCE [LARGE SCALE GENOMIC DNA]</scope>
    <source>
        <strain evidence="9">LMG 22937</strain>
    </source>
</reference>
<dbReference type="AlphaFoldDB" id="A0A158L3F1"/>
<comment type="pathway">
    <text evidence="1 8">Amine and polyamine biosynthesis; ectoine biosynthesis; L-ectoine from L-aspartate 4-semialdehyde: step 3/3.</text>
</comment>
<keyword evidence="5 8" id="KW-0456">Lyase</keyword>
<accession>A0A158L3F1</accession>
<evidence type="ECO:0000256" key="7">
    <source>
        <dbReference type="ARBA" id="ARBA00048714"/>
    </source>
</evidence>
<dbReference type="InterPro" id="IPR010462">
    <property type="entry name" value="Ectoine_synth"/>
</dbReference>
<dbReference type="Pfam" id="PF06339">
    <property type="entry name" value="Ectoine_synth"/>
    <property type="match status" value="1"/>
</dbReference>
<name>A0A158L3F1_9BURK</name>
<dbReference type="PANTHER" id="PTHR39289">
    <property type="match status" value="1"/>
</dbReference>
<protein>
    <recommendedName>
        <fullName evidence="4 8">L-ectoine synthase</fullName>
        <ecNumber evidence="3 8">4.2.1.108</ecNumber>
    </recommendedName>
    <alternativeName>
        <fullName evidence="6 8">N-acetyldiaminobutyrate dehydratase</fullName>
    </alternativeName>
</protein>
<gene>
    <name evidence="8" type="primary">ectC</name>
    <name evidence="9" type="ORF">AWB67_07359</name>
</gene>
<dbReference type="OrthoDB" id="9801830at2"/>